<dbReference type="Proteomes" id="UP000230233">
    <property type="component" value="Chromosome III"/>
</dbReference>
<keyword evidence="1" id="KW-0472">Membrane</keyword>
<feature type="transmembrane region" description="Helical" evidence="1">
    <location>
        <begin position="70"/>
        <end position="92"/>
    </location>
</feature>
<evidence type="ECO:0000313" key="3">
    <source>
        <dbReference type="Proteomes" id="UP000230233"/>
    </source>
</evidence>
<proteinExistence type="predicted"/>
<keyword evidence="1" id="KW-1133">Transmembrane helix</keyword>
<gene>
    <name evidence="2" type="primary">Cni-T04A6.1</name>
    <name evidence="2" type="synonym">Cnig_chr_III.g11419</name>
    <name evidence="2" type="ORF">B9Z55_011419</name>
</gene>
<dbReference type="AlphaFoldDB" id="A0A2G5UJX3"/>
<feature type="transmembrane region" description="Helical" evidence="1">
    <location>
        <begin position="125"/>
        <end position="149"/>
    </location>
</feature>
<evidence type="ECO:0000313" key="2">
    <source>
        <dbReference type="EMBL" id="PIC39865.1"/>
    </source>
</evidence>
<name>A0A2G5UJX3_9PELO</name>
<keyword evidence="3" id="KW-1185">Reference proteome</keyword>
<organism evidence="2 3">
    <name type="scientific">Caenorhabditis nigoni</name>
    <dbReference type="NCBI Taxonomy" id="1611254"/>
    <lineage>
        <taxon>Eukaryota</taxon>
        <taxon>Metazoa</taxon>
        <taxon>Ecdysozoa</taxon>
        <taxon>Nematoda</taxon>
        <taxon>Chromadorea</taxon>
        <taxon>Rhabditida</taxon>
        <taxon>Rhabditina</taxon>
        <taxon>Rhabditomorpha</taxon>
        <taxon>Rhabditoidea</taxon>
        <taxon>Rhabditidae</taxon>
        <taxon>Peloderinae</taxon>
        <taxon>Caenorhabditis</taxon>
    </lineage>
</organism>
<dbReference type="InterPro" id="IPR024483">
    <property type="entry name" value="Glam1"/>
</dbReference>
<protein>
    <submittedName>
        <fullName evidence="2">Uncharacterized protein</fullName>
    </submittedName>
</protein>
<reference evidence="3" key="1">
    <citation type="submission" date="2017-10" db="EMBL/GenBank/DDBJ databases">
        <title>Rapid genome shrinkage in a self-fertile nematode reveals novel sperm competition proteins.</title>
        <authorList>
            <person name="Yin D."/>
            <person name="Schwarz E.M."/>
            <person name="Thomas C.G."/>
            <person name="Felde R.L."/>
            <person name="Korf I.F."/>
            <person name="Cutter A.D."/>
            <person name="Schartner C.M."/>
            <person name="Ralston E.J."/>
            <person name="Meyer B.J."/>
            <person name="Haag E.S."/>
        </authorList>
    </citation>
    <scope>NUCLEOTIDE SEQUENCE [LARGE SCALE GENOMIC DNA]</scope>
    <source>
        <strain evidence="3">JU1422</strain>
    </source>
</reference>
<dbReference type="Pfam" id="PF10912">
    <property type="entry name" value="Glam1"/>
    <property type="match status" value="1"/>
</dbReference>
<dbReference type="EMBL" id="PDUG01000003">
    <property type="protein sequence ID" value="PIC39865.1"/>
    <property type="molecule type" value="Genomic_DNA"/>
</dbReference>
<comment type="caution">
    <text evidence="2">The sequence shown here is derived from an EMBL/GenBank/DDBJ whole genome shotgun (WGS) entry which is preliminary data.</text>
</comment>
<dbReference type="OrthoDB" id="5796069at2759"/>
<keyword evidence="1" id="KW-0812">Transmembrane</keyword>
<accession>A0A2G5UJX3</accession>
<sequence>MTFCENKNLPKLPSDRCQVVVISGISMILDFYLKYNPDKHWTHLFYGASPILEILVIFGMLANSVYGNKLAMFACVLDLVSGVFCLLTLPVISVAENATGVRLHLPYISTFHSQFSFQVSTPVDLFYVATFLGFVSTILILLFLILDALKFVKLRKMRIEDLEKERKMSPIEKV</sequence>
<feature type="transmembrane region" description="Helical" evidence="1">
    <location>
        <begin position="41"/>
        <end position="63"/>
    </location>
</feature>
<evidence type="ECO:0000256" key="1">
    <source>
        <dbReference type="SAM" id="Phobius"/>
    </source>
</evidence>